<dbReference type="PATRIC" id="fig|251703.9.peg.3066"/>
<dbReference type="Proteomes" id="UP000050317">
    <property type="component" value="Unassembled WGS sequence"/>
</dbReference>
<dbReference type="AlphaFoldDB" id="A0A0Q0DUP9"/>
<dbReference type="CDD" id="cd02440">
    <property type="entry name" value="AdoMet_MTases"/>
    <property type="match status" value="1"/>
</dbReference>
<gene>
    <name evidence="2" type="ORF">ALO40_05218</name>
</gene>
<dbReference type="SUPFAM" id="SSF53335">
    <property type="entry name" value="S-adenosyl-L-methionine-dependent methyltransferases"/>
    <property type="match status" value="1"/>
</dbReference>
<reference evidence="2 3" key="1">
    <citation type="submission" date="2015-09" db="EMBL/GenBank/DDBJ databases">
        <title>Genome announcement of multiple Pseudomonas syringae strains.</title>
        <authorList>
            <person name="Thakur S."/>
            <person name="Wang P.W."/>
            <person name="Gong Y."/>
            <person name="Weir B.S."/>
            <person name="Guttman D.S."/>
        </authorList>
    </citation>
    <scope>NUCLEOTIDE SEQUENCE [LARGE SCALE GENOMIC DNA]</scope>
    <source>
        <strain evidence="2 3">ICMP3963</strain>
    </source>
</reference>
<feature type="compositionally biased region" description="Basic residues" evidence="1">
    <location>
        <begin position="42"/>
        <end position="59"/>
    </location>
</feature>
<feature type="region of interest" description="Disordered" evidence="1">
    <location>
        <begin position="1"/>
        <end position="81"/>
    </location>
</feature>
<evidence type="ECO:0000256" key="1">
    <source>
        <dbReference type="SAM" id="MobiDB-lite"/>
    </source>
</evidence>
<sequence>MAGRAASRIRHCLRAGLSRPRGGRQRRPSGAGAQAWQDHRTRPGQRRFRAAGSRLHSRTYRRDTWPPPGATGSGTALKSGPFQPSTFRKIMNKALIALSLATLLLPGISQAAPPDAHISDEQYATVLKGPWRAKENGARDTYRHPQQTLQFFGVRADQTVIEITPGGGWYSEILAPLLKDRGHYIAALQAPSSDESSKQAADRLKKKFQADPARYANAGFVEFDPQKPVFGAPDSADQVLTFRNVHNWIEADDARQMFTGFFDVLKPGGVLGVVDHRGNEGADLQSIKQSGYLPTAYVVKLATEAGFELQAQSEINANHKDTKDYEAGVWTLPPALKLGDKERARYLAIGESDRFTLRFVKPIKTASR</sequence>
<comment type="caution">
    <text evidence="2">The sequence shown here is derived from an EMBL/GenBank/DDBJ whole genome shotgun (WGS) entry which is preliminary data.</text>
</comment>
<evidence type="ECO:0000313" key="3">
    <source>
        <dbReference type="Proteomes" id="UP000050317"/>
    </source>
</evidence>
<dbReference type="Gene3D" id="3.40.50.150">
    <property type="entry name" value="Vaccinia Virus protein VP39"/>
    <property type="match status" value="1"/>
</dbReference>
<dbReference type="InterPro" id="IPR029063">
    <property type="entry name" value="SAM-dependent_MTases_sf"/>
</dbReference>
<protein>
    <recommendedName>
        <fullName evidence="4">Methyltransferase</fullName>
    </recommendedName>
</protein>
<proteinExistence type="predicted"/>
<dbReference type="EMBL" id="LJRR01000343">
    <property type="protein sequence ID" value="KPZ11923.1"/>
    <property type="molecule type" value="Genomic_DNA"/>
</dbReference>
<evidence type="ECO:0008006" key="4">
    <source>
        <dbReference type="Google" id="ProtNLM"/>
    </source>
</evidence>
<evidence type="ECO:0000313" key="2">
    <source>
        <dbReference type="EMBL" id="KPZ11923.1"/>
    </source>
</evidence>
<organism evidence="2 3">
    <name type="scientific">Pseudomonas syringae pv. viburni</name>
    <dbReference type="NCBI Taxonomy" id="251703"/>
    <lineage>
        <taxon>Bacteria</taxon>
        <taxon>Pseudomonadati</taxon>
        <taxon>Pseudomonadota</taxon>
        <taxon>Gammaproteobacteria</taxon>
        <taxon>Pseudomonadales</taxon>
        <taxon>Pseudomonadaceae</taxon>
        <taxon>Pseudomonas</taxon>
    </lineage>
</organism>
<accession>A0A0Q0DUP9</accession>
<name>A0A0Q0DUP9_9PSED</name>